<protein>
    <submittedName>
        <fullName evidence="3">AMP-binding protein</fullName>
    </submittedName>
</protein>
<keyword evidence="4" id="KW-1185">Reference proteome</keyword>
<dbReference type="AlphaFoldDB" id="A0A939T3S9"/>
<dbReference type="GO" id="GO:0005886">
    <property type="term" value="C:plasma membrane"/>
    <property type="evidence" value="ECO:0007669"/>
    <property type="project" value="TreeGrafter"/>
</dbReference>
<dbReference type="RefSeq" id="WP_208256238.1">
    <property type="nucleotide sequence ID" value="NZ_JAGEOJ010000006.1"/>
</dbReference>
<dbReference type="InterPro" id="IPR000873">
    <property type="entry name" value="AMP-dep_synth/lig_dom"/>
</dbReference>
<evidence type="ECO:0000256" key="1">
    <source>
        <dbReference type="ARBA" id="ARBA00006432"/>
    </source>
</evidence>
<accession>A0A939T3S9</accession>
<sequence length="542" mass="57059">MESLWESLLNAGRGRLHCWTGEAFAEAGWDEVAADATRMAGDLRARGVGPGTVVAAILTNSPLAVRGVLAVWLAGGAVASLPVPARGMSAEEYIEQITGVCGRTGSPMLLSDGAVLSAFPEETRTSLNGLAWESVGRGRPLTEPPADDDVAFIQYSSGSTGSPKGCMLTPRAITAQLAMILEMTGADPQRERVVSWLPLSHDMGMFGCLLFPWAYDMPLALSTPERFMMGGRSWFGDLAEFGGTMTAGTNTALYIAARAQRGRPLAKPLNLRTAIIGAERVERTTLHAAVAAFEGSGLTLDRFMPAYGMAEATLAISATAPGAEPRFLAVDGTALADARIVEAAPDDPAASWLVGCGSPCRGTEVTQSQPGAVSELLVRSPSLAAGYHGDPERTGSRFTERGLRTGDLGFVQDGELFLVSRLDDVISVGGRNVNLREIELAVEALDSVHHGGTAVLDVGGERTARLVLVTEPRRRNADLGEIARAAAGIAQAKAGIVLDECVFLQRGTVPKTPSGKIQRFRARQLLLAGELPTIATLDLETG</sequence>
<organism evidence="3 4">
    <name type="scientific">Actinomadura barringtoniae</name>
    <dbReference type="NCBI Taxonomy" id="1427535"/>
    <lineage>
        <taxon>Bacteria</taxon>
        <taxon>Bacillati</taxon>
        <taxon>Actinomycetota</taxon>
        <taxon>Actinomycetes</taxon>
        <taxon>Streptosporangiales</taxon>
        <taxon>Thermomonosporaceae</taxon>
        <taxon>Actinomadura</taxon>
    </lineage>
</organism>
<dbReference type="Proteomes" id="UP000669179">
    <property type="component" value="Unassembled WGS sequence"/>
</dbReference>
<dbReference type="GO" id="GO:0006633">
    <property type="term" value="P:fatty acid biosynthetic process"/>
    <property type="evidence" value="ECO:0007669"/>
    <property type="project" value="TreeGrafter"/>
</dbReference>
<evidence type="ECO:0000259" key="2">
    <source>
        <dbReference type="Pfam" id="PF00501"/>
    </source>
</evidence>
<dbReference type="Gene3D" id="3.30.300.30">
    <property type="match status" value="1"/>
</dbReference>
<dbReference type="GO" id="GO:0070566">
    <property type="term" value="F:adenylyltransferase activity"/>
    <property type="evidence" value="ECO:0007669"/>
    <property type="project" value="TreeGrafter"/>
</dbReference>
<evidence type="ECO:0000313" key="4">
    <source>
        <dbReference type="Proteomes" id="UP000669179"/>
    </source>
</evidence>
<feature type="domain" description="AMP-dependent synthetase/ligase" evidence="2">
    <location>
        <begin position="29"/>
        <end position="388"/>
    </location>
</feature>
<dbReference type="PANTHER" id="PTHR22754">
    <property type="entry name" value="DISCO-INTERACTING PROTEIN 2 DIP2 -RELATED"/>
    <property type="match status" value="1"/>
</dbReference>
<dbReference type="SUPFAM" id="SSF56801">
    <property type="entry name" value="Acetyl-CoA synthetase-like"/>
    <property type="match status" value="1"/>
</dbReference>
<dbReference type="EMBL" id="JAGEOJ010000006">
    <property type="protein sequence ID" value="MBO2448568.1"/>
    <property type="molecule type" value="Genomic_DNA"/>
</dbReference>
<reference evidence="3" key="1">
    <citation type="submission" date="2021-03" db="EMBL/GenBank/DDBJ databases">
        <authorList>
            <person name="Kanchanasin P."/>
            <person name="Saeng-In P."/>
            <person name="Phongsopitanun W."/>
            <person name="Yuki M."/>
            <person name="Kudo T."/>
            <person name="Ohkuma M."/>
            <person name="Tanasupawat S."/>
        </authorList>
    </citation>
    <scope>NUCLEOTIDE SEQUENCE</scope>
    <source>
        <strain evidence="3">GKU 128</strain>
    </source>
</reference>
<dbReference type="PANTHER" id="PTHR22754:SF32">
    <property type="entry name" value="DISCO-INTERACTING PROTEIN 2"/>
    <property type="match status" value="1"/>
</dbReference>
<name>A0A939T3S9_9ACTN</name>
<gene>
    <name evidence="3" type="ORF">J4573_15805</name>
</gene>
<dbReference type="InterPro" id="IPR045851">
    <property type="entry name" value="AMP-bd_C_sf"/>
</dbReference>
<dbReference type="Pfam" id="PF00501">
    <property type="entry name" value="AMP-binding"/>
    <property type="match status" value="1"/>
</dbReference>
<dbReference type="InterPro" id="IPR042099">
    <property type="entry name" value="ANL_N_sf"/>
</dbReference>
<dbReference type="Gene3D" id="3.40.50.12780">
    <property type="entry name" value="N-terminal domain of ligase-like"/>
    <property type="match status" value="1"/>
</dbReference>
<dbReference type="InterPro" id="IPR020845">
    <property type="entry name" value="AMP-binding_CS"/>
</dbReference>
<proteinExistence type="inferred from homology"/>
<comment type="similarity">
    <text evidence="1">Belongs to the ATP-dependent AMP-binding enzyme family.</text>
</comment>
<comment type="caution">
    <text evidence="3">The sequence shown here is derived from an EMBL/GenBank/DDBJ whole genome shotgun (WGS) entry which is preliminary data.</text>
</comment>
<evidence type="ECO:0000313" key="3">
    <source>
        <dbReference type="EMBL" id="MBO2448568.1"/>
    </source>
</evidence>
<dbReference type="PROSITE" id="PS00455">
    <property type="entry name" value="AMP_BINDING"/>
    <property type="match status" value="1"/>
</dbReference>